<dbReference type="Proteomes" id="UP000054874">
    <property type="component" value="Unassembled WGS sequence"/>
</dbReference>
<accession>A0A0V8QCC0</accession>
<protein>
    <submittedName>
        <fullName evidence="2">Uncharacterized protein</fullName>
    </submittedName>
</protein>
<comment type="caution">
    <text evidence="2">The sequence shown here is derived from an EMBL/GenBank/DDBJ whole genome shotgun (WGS) entry which is preliminary data.</text>
</comment>
<feature type="transmembrane region" description="Helical" evidence="1">
    <location>
        <begin position="6"/>
        <end position="23"/>
    </location>
</feature>
<keyword evidence="3" id="KW-1185">Reference proteome</keyword>
<gene>
    <name evidence="2" type="ORF">ASU35_13455</name>
</gene>
<dbReference type="EMBL" id="LNAM01000178">
    <property type="protein sequence ID" value="KSV58264.1"/>
    <property type="molecule type" value="Genomic_DNA"/>
</dbReference>
<organism evidence="2 3">
    <name type="scientific">Acetivibrio ethanolgignens</name>
    <dbReference type="NCBI Taxonomy" id="290052"/>
    <lineage>
        <taxon>Bacteria</taxon>
        <taxon>Bacillati</taxon>
        <taxon>Bacillota</taxon>
        <taxon>Clostridia</taxon>
        <taxon>Eubacteriales</taxon>
        <taxon>Oscillospiraceae</taxon>
        <taxon>Acetivibrio</taxon>
    </lineage>
</organism>
<keyword evidence="1" id="KW-1133">Transmembrane helix</keyword>
<evidence type="ECO:0000256" key="1">
    <source>
        <dbReference type="SAM" id="Phobius"/>
    </source>
</evidence>
<evidence type="ECO:0000313" key="3">
    <source>
        <dbReference type="Proteomes" id="UP000054874"/>
    </source>
</evidence>
<sequence length="330" mass="37086">MLKTLIVVYLCVLAVGLPIFLLLQKKSGSKLGKSTDLRPTDKSVVKRRRTKMVPIEIENPDNSTSKVQLRKQRVITARGLEEEDVDKSTVELTSKSPVVYIDDDTSTIELIDSITDDEEDDDAELVIGNIFAPEYTEEEQYVDEEQDIDLGLIDELEPEINEKATEPKCEVKVASGIALLKRLNQLKKYLLTLAWAGTTEEIGVNYLDDKVPKLTVVNGAVQLRPYRVYVNGHLKKWDRRAEIRAVEGDSVEIEFGVSFSIPEGYRAVLEPIEELAEKYALHFPLHEFVVEPITHSTPLCLKLKALDTAYVSASGVLFNMTLQEYSPTTS</sequence>
<reference evidence="2 3" key="1">
    <citation type="submission" date="2015-11" db="EMBL/GenBank/DDBJ databases">
        <title>Butyribacter intestini gen. nov., sp. nov., a butyric acid-producing bacterium of the family Lachnospiraceae isolated from the human faeces.</title>
        <authorList>
            <person name="Zou Y."/>
            <person name="Xue W."/>
            <person name="Luo G."/>
            <person name="Lv M."/>
        </authorList>
    </citation>
    <scope>NUCLEOTIDE SEQUENCE [LARGE SCALE GENOMIC DNA]</scope>
    <source>
        <strain evidence="2 3">ACET-33324</strain>
    </source>
</reference>
<evidence type="ECO:0000313" key="2">
    <source>
        <dbReference type="EMBL" id="KSV58264.1"/>
    </source>
</evidence>
<dbReference type="STRING" id="290052.ASU35_13455"/>
<proteinExistence type="predicted"/>
<keyword evidence="1" id="KW-0812">Transmembrane</keyword>
<dbReference type="RefSeq" id="WP_058353501.1">
    <property type="nucleotide sequence ID" value="NZ_CABMMD010000178.1"/>
</dbReference>
<name>A0A0V8QCC0_9FIRM</name>
<dbReference type="AlphaFoldDB" id="A0A0V8QCC0"/>
<keyword evidence="1" id="KW-0472">Membrane</keyword>